<gene>
    <name evidence="2" type="ORF">DNTS_010139</name>
</gene>
<dbReference type="OrthoDB" id="308383at2759"/>
<feature type="non-terminal residue" evidence="2">
    <location>
        <position position="149"/>
    </location>
</feature>
<sequence length="149" mass="16278">MLVSGLYSPFTLPVGEEVWGPQSPSTITDSFSDCEPMKRHPFPFSSVCNSSPSLDCSTPLSMDTAYSSMHQDTPSSFWPTPQYQETPCTPSLTHSRPDTPSQCEGTSIESAVVSTLIHKSIPSISKFQEDVTQPTAIKPNSIHHAVQNF</sequence>
<protein>
    <submittedName>
        <fullName evidence="2">Uncharacterized protein</fullName>
    </submittedName>
</protein>
<name>A0A553Q9B5_9TELE</name>
<dbReference type="EMBL" id="SRMA01026206">
    <property type="protein sequence ID" value="TRY86519.1"/>
    <property type="molecule type" value="Genomic_DNA"/>
</dbReference>
<organism evidence="2 3">
    <name type="scientific">Danionella cerebrum</name>
    <dbReference type="NCBI Taxonomy" id="2873325"/>
    <lineage>
        <taxon>Eukaryota</taxon>
        <taxon>Metazoa</taxon>
        <taxon>Chordata</taxon>
        <taxon>Craniata</taxon>
        <taxon>Vertebrata</taxon>
        <taxon>Euteleostomi</taxon>
        <taxon>Actinopterygii</taxon>
        <taxon>Neopterygii</taxon>
        <taxon>Teleostei</taxon>
        <taxon>Ostariophysi</taxon>
        <taxon>Cypriniformes</taxon>
        <taxon>Danionidae</taxon>
        <taxon>Danioninae</taxon>
        <taxon>Danionella</taxon>
    </lineage>
</organism>
<evidence type="ECO:0000313" key="2">
    <source>
        <dbReference type="EMBL" id="TRY86519.1"/>
    </source>
</evidence>
<feature type="region of interest" description="Disordered" evidence="1">
    <location>
        <begin position="67"/>
        <end position="104"/>
    </location>
</feature>
<evidence type="ECO:0000313" key="3">
    <source>
        <dbReference type="Proteomes" id="UP000316079"/>
    </source>
</evidence>
<comment type="caution">
    <text evidence="2">The sequence shown here is derived from an EMBL/GenBank/DDBJ whole genome shotgun (WGS) entry which is preliminary data.</text>
</comment>
<proteinExistence type="predicted"/>
<dbReference type="AlphaFoldDB" id="A0A553Q9B5"/>
<reference evidence="2 3" key="1">
    <citation type="journal article" date="2019" name="Sci. Data">
        <title>Hybrid genome assembly and annotation of Danionella translucida.</title>
        <authorList>
            <person name="Kadobianskyi M."/>
            <person name="Schulze L."/>
            <person name="Schuelke M."/>
            <person name="Judkewitz B."/>
        </authorList>
    </citation>
    <scope>NUCLEOTIDE SEQUENCE [LARGE SCALE GENOMIC DNA]</scope>
    <source>
        <strain evidence="2 3">Bolton</strain>
    </source>
</reference>
<dbReference type="STRING" id="623744.A0A553Q9B5"/>
<evidence type="ECO:0000256" key="1">
    <source>
        <dbReference type="SAM" id="MobiDB-lite"/>
    </source>
</evidence>
<keyword evidence="3" id="KW-1185">Reference proteome</keyword>
<dbReference type="Proteomes" id="UP000316079">
    <property type="component" value="Unassembled WGS sequence"/>
</dbReference>
<accession>A0A553Q9B5</accession>